<feature type="compositionally biased region" description="Polar residues" evidence="1">
    <location>
        <begin position="721"/>
        <end position="734"/>
    </location>
</feature>
<sequence>MKGKVKEKDSATFVKEKSDEGTSWAVIRQIQINRAFFRGFQWISWDKNNRRVFVPDLRPGEKRYTYNKIKPAVLTLQAKLCKNRVQLEVSPDTDDDERIETARGAQKFLKYQWNDDSMDHKSRRLRFHMLVDGFPALKVYVDKTKGDDLSIDPEMIQELDEEMDQKSIPMKTGKIVTQVVDQLALKVDPTAEDIEEIKWAMEERPMDVEEIAEIWGKEVEPDGEIALRQTFDQLSGSESAVKKYKNMAIVYDYWELPCARYPKGLRIVVSGGTELEKSTDPGEFPFVFFPAVPVPGRAISDGIVNDLTTPQKSYNIKRTAEARILEEMGNPMWTIPLGTLEDEDEISNEIGGIIHYTPNTGSKPERVQGASVDAGWQNAMERDEADMEDISGAHEISQGSTPKGNNTLGGLQLQVEQDETKLALLVQSYEDGIKKWGEKVLRLVQKHFPEEQQLSIVGENGEVEAFSFSGADLENGWVVDVVPGSSMPTLKAVEDQKVMSMWGAGMFINPNTGQPDTRRVVRMLGESIANSYFDDTLQDENKARFENRTWQKTFADPNLANALMKYSRDMEVYKVGVEMSQQKGVTPEELGFPRPQLPAKLPIVRDFYDHQTHIEQHNRFRKTDDYDNLPPEFQQLIDQHVQEHIQFMQAPQEAAQQQALEAQQQQAEADKALKVQSNQMQEKKLQLDAVKTAAEMQRTQAQLQHEKELKGMDQQHDMSKTLIQYQANKNATSQ</sequence>
<protein>
    <recommendedName>
        <fullName evidence="4">Portal protein</fullName>
    </recommendedName>
</protein>
<dbReference type="EMBL" id="LYPB01000058">
    <property type="protein sequence ID" value="OAS19251.1"/>
    <property type="molecule type" value="Genomic_DNA"/>
</dbReference>
<organism evidence="2 3">
    <name type="scientific">Paenibacillus oryzisoli</name>
    <dbReference type="NCBI Taxonomy" id="1850517"/>
    <lineage>
        <taxon>Bacteria</taxon>
        <taxon>Bacillati</taxon>
        <taxon>Bacillota</taxon>
        <taxon>Bacilli</taxon>
        <taxon>Bacillales</taxon>
        <taxon>Paenibacillaceae</taxon>
        <taxon>Paenibacillus</taxon>
    </lineage>
</organism>
<feature type="region of interest" description="Disordered" evidence="1">
    <location>
        <begin position="698"/>
        <end position="734"/>
    </location>
</feature>
<dbReference type="Proteomes" id="UP000078454">
    <property type="component" value="Unassembled WGS sequence"/>
</dbReference>
<dbReference type="RefSeq" id="WP_068663649.1">
    <property type="nucleotide sequence ID" value="NZ_LYPB01000058.1"/>
</dbReference>
<evidence type="ECO:0000313" key="3">
    <source>
        <dbReference type="Proteomes" id="UP000078454"/>
    </source>
</evidence>
<dbReference type="OrthoDB" id="2541949at2"/>
<proteinExistence type="predicted"/>
<dbReference type="InterPro" id="IPR032427">
    <property type="entry name" value="P22_portal"/>
</dbReference>
<comment type="caution">
    <text evidence="2">The sequence shown here is derived from an EMBL/GenBank/DDBJ whole genome shotgun (WGS) entry which is preliminary data.</text>
</comment>
<dbReference type="AlphaFoldDB" id="A0A198ADX0"/>
<evidence type="ECO:0000313" key="2">
    <source>
        <dbReference type="EMBL" id="OAS19251.1"/>
    </source>
</evidence>
<reference evidence="2 3" key="1">
    <citation type="submission" date="2016-05" db="EMBL/GenBank/DDBJ databases">
        <title>Paenibacillus sp. 1ZS3-15 nov., isolated from the rhizosphere soil.</title>
        <authorList>
            <person name="Zhang X.X."/>
            <person name="Zhang J."/>
        </authorList>
    </citation>
    <scope>NUCLEOTIDE SEQUENCE [LARGE SCALE GENOMIC DNA]</scope>
    <source>
        <strain evidence="2 3">1ZS3-15</strain>
    </source>
</reference>
<evidence type="ECO:0000256" key="1">
    <source>
        <dbReference type="SAM" id="MobiDB-lite"/>
    </source>
</evidence>
<dbReference type="Pfam" id="PF16510">
    <property type="entry name" value="P22_portal"/>
    <property type="match status" value="2"/>
</dbReference>
<keyword evidence="3" id="KW-1185">Reference proteome</keyword>
<feature type="compositionally biased region" description="Basic and acidic residues" evidence="1">
    <location>
        <begin position="704"/>
        <end position="719"/>
    </location>
</feature>
<dbReference type="STRING" id="1850517.A8708_26430"/>
<name>A0A198ADX0_9BACL</name>
<evidence type="ECO:0008006" key="4">
    <source>
        <dbReference type="Google" id="ProtNLM"/>
    </source>
</evidence>
<accession>A0A198ADX0</accession>
<gene>
    <name evidence="2" type="ORF">A8708_26430</name>
</gene>